<organismHost>
    <name type="scientific">Chlorella</name>
    <dbReference type="NCBI Taxonomy" id="3071"/>
</organismHost>
<protein>
    <submittedName>
        <fullName evidence="1">Uncharacterized protein</fullName>
    </submittedName>
</protein>
<organism evidence="1 2">
    <name type="scientific">Paramecium bursaria Chlorella virus 1</name>
    <name type="common">PBCV-1</name>
    <dbReference type="NCBI Taxonomy" id="10506"/>
    <lineage>
        <taxon>Viruses</taxon>
        <taxon>Varidnaviria</taxon>
        <taxon>Bamfordvirae</taxon>
        <taxon>Nucleocytoviricota</taxon>
        <taxon>Megaviricetes</taxon>
        <taxon>Algavirales</taxon>
        <taxon>Phycodnaviridae</taxon>
        <taxon>Chlorovirus</taxon>
        <taxon>Chlorovirus vanettense</taxon>
    </lineage>
</organism>
<reference evidence="1 2" key="8">
    <citation type="journal article" date="2010" name="J. Virol.">
        <title>Microarray analysis of Paramecium bursaria chlorella virus 1 transcription.</title>
        <authorList>
            <person name="Yanai-Balser G.M."/>
            <person name="Duncan G.A."/>
            <person name="Eudy J.D."/>
            <person name="Wang D."/>
            <person name="Li X."/>
            <person name="Agarkova I.V."/>
            <person name="Dunigan D.D."/>
            <person name="Van Etten J.L."/>
        </authorList>
    </citation>
    <scope>NUCLEOTIDE SEQUENCE [LARGE SCALE GENOMIC DNA]</scope>
</reference>
<dbReference type="Proteomes" id="UP000000862">
    <property type="component" value="Segment"/>
</dbReference>
<dbReference type="RefSeq" id="NP_048701.1">
    <property type="nucleotide sequence ID" value="NC_000852.5"/>
</dbReference>
<reference evidence="1 2" key="4">
    <citation type="journal article" date="1996" name="Virology">
        <title>Analysis of 76 kb of the chlorella virus PBCV-1 330-kb genome: map positions 182 to 258.</title>
        <authorList>
            <person name="Kutish G.F."/>
            <person name="Li Y."/>
            <person name="Lu Z."/>
            <person name="Furuta M."/>
            <person name="Rock D.L."/>
            <person name="Van Etten J.L."/>
        </authorList>
    </citation>
    <scope>NUCLEOTIDE SEQUENCE [LARGE SCALE GENOMIC DNA]</scope>
</reference>
<dbReference type="GeneID" id="918365"/>
<gene>
    <name evidence="1" type="primary">a344R</name>
</gene>
<dbReference type="PIR" id="T17844">
    <property type="entry name" value="T17844"/>
</dbReference>
<dbReference type="OrthoDB" id="36616at10239"/>
<keyword evidence="2" id="KW-1185">Reference proteome</keyword>
<reference evidence="1 2" key="3">
    <citation type="journal article" date="1996" name="Virology">
        <title>Analysis of 94 kb of the chlorella virus PBCV-1 330-kb genome: map positions 88 to 182.</title>
        <authorList>
            <person name="Lu Z."/>
            <person name="Li Y."/>
            <person name="Que Q."/>
            <person name="Kutish G.F."/>
            <person name="Rock D.L."/>
            <person name="Van Etten J.L."/>
        </authorList>
    </citation>
    <scope>NUCLEOTIDE SEQUENCE [LARGE SCALE GENOMIC DNA]</scope>
</reference>
<dbReference type="KEGG" id="vg:918365"/>
<reference evidence="1 2" key="2">
    <citation type="journal article" date="1995" name="Virology">
        <title>Analysis of 43 kb of the Chlorella virus PBCV-1 330-kb genome: map positions 45 to 88.</title>
        <authorList>
            <person name="Li Y."/>
            <person name="Lu Z."/>
            <person name="Burbank D.E."/>
            <person name="Kutish G.F."/>
            <person name="Rock D.L."/>
            <person name="Van Etten J.L."/>
        </authorList>
    </citation>
    <scope>NUCLEOTIDE SEQUENCE [LARGE SCALE GENOMIC DNA]</scope>
</reference>
<evidence type="ECO:0000313" key="1">
    <source>
        <dbReference type="EMBL" id="AAC96712.1"/>
    </source>
</evidence>
<evidence type="ECO:0000313" key="2">
    <source>
        <dbReference type="Proteomes" id="UP000000862"/>
    </source>
</evidence>
<reference evidence="1 2" key="6">
    <citation type="journal article" date="1999" name="Virology">
        <title>Chlorella virus PBCV-1 encodes a functional homospermidine synthase.</title>
        <authorList>
            <person name="Kaiser A."/>
            <person name="Vollmert M."/>
            <person name="Tholl D."/>
            <person name="Graves M.V."/>
            <person name="Gurnon J.R."/>
            <person name="Xing W."/>
            <person name="Lisec A.D."/>
            <person name="Nickerson K.W."/>
            <person name="Van Etten J.L."/>
        </authorList>
    </citation>
    <scope>NUCLEOTIDE SEQUENCE [LARGE SCALE GENOMIC DNA]</scope>
</reference>
<reference evidence="1 2" key="1">
    <citation type="journal article" date="1995" name="Virology">
        <title>Analysis of 45 kb of DNA located at the left end of the chlorella virus PBCV-1 genome.</title>
        <authorList>
            <person name="Lu Z."/>
            <person name="Li Y."/>
            <person name="Zhang Y."/>
            <person name="Kutish G.F."/>
            <person name="Rock D.L."/>
            <person name="Van Etten J.L."/>
        </authorList>
    </citation>
    <scope>NUCLEOTIDE SEQUENCE [LARGE SCALE GENOMIC DNA]</scope>
</reference>
<reference evidence="1 2" key="5">
    <citation type="journal article" date="1997" name="Virology">
        <title>Analysis of 74 kb of DNA located at the right end of the 330-kb chlorella virus PBCV-1 genome.</title>
        <authorList>
            <person name="Li Y."/>
            <person name="Lu Z."/>
            <person name="Sun L."/>
            <person name="Ropp S."/>
            <person name="Kutish G.F."/>
            <person name="Rock D.L."/>
            <person name="Van Etten J.L."/>
        </authorList>
    </citation>
    <scope>NUCLEOTIDE SEQUENCE [LARGE SCALE GENOMIC DNA]</scope>
</reference>
<dbReference type="EMBL" id="JF411744">
    <property type="protein sequence ID" value="AAC96712.1"/>
    <property type="molecule type" value="Genomic_DNA"/>
</dbReference>
<accession>Q84658</accession>
<sequence length="115" mass="13071">MSAFWLKFHDVHWFSGSHRRTRGTCVVNVFVLFADGRFRYEFRAHFSTLLNNACYSRGSDVSVNETSLRFESHATHIFGDITSSSIAFTIRVNDRFRVTVSSARAAASLIKISCL</sequence>
<proteinExistence type="predicted"/>
<name>Q84658_PBCV1</name>
<reference evidence="1 2" key="7">
    <citation type="journal article" date="2000" name="Virology">
        <title>Characterization of a beta-1,3-glucanase encoded by chlorella virus PBCV-1.</title>
        <authorList>
            <person name="Sun L."/>
            <person name="Gurnon J.R."/>
            <person name="Adams B.J."/>
            <person name="Graves M.V."/>
            <person name="Van Etten J.L."/>
        </authorList>
    </citation>
    <scope>NUCLEOTIDE SEQUENCE [LARGE SCALE GENOMIC DNA]</scope>
</reference>